<dbReference type="Gene3D" id="2.130.10.10">
    <property type="entry name" value="YVTN repeat-like/Quinoprotein amine dehydrogenase"/>
    <property type="match status" value="1"/>
</dbReference>
<feature type="region of interest" description="Disordered" evidence="2">
    <location>
        <begin position="147"/>
        <end position="173"/>
    </location>
</feature>
<feature type="compositionally biased region" description="Low complexity" evidence="2">
    <location>
        <begin position="289"/>
        <end position="299"/>
    </location>
</feature>
<keyword evidence="4" id="KW-1185">Reference proteome</keyword>
<feature type="compositionally biased region" description="Low complexity" evidence="2">
    <location>
        <begin position="104"/>
        <end position="123"/>
    </location>
</feature>
<organism evidence="3 4">
    <name type="scientific">Tilletia horrida</name>
    <dbReference type="NCBI Taxonomy" id="155126"/>
    <lineage>
        <taxon>Eukaryota</taxon>
        <taxon>Fungi</taxon>
        <taxon>Dikarya</taxon>
        <taxon>Basidiomycota</taxon>
        <taxon>Ustilaginomycotina</taxon>
        <taxon>Exobasidiomycetes</taxon>
        <taxon>Tilletiales</taxon>
        <taxon>Tilletiaceae</taxon>
        <taxon>Tilletia</taxon>
    </lineage>
</organism>
<dbReference type="Proteomes" id="UP001176521">
    <property type="component" value="Unassembled WGS sequence"/>
</dbReference>
<dbReference type="PROSITE" id="PS50294">
    <property type="entry name" value="WD_REPEATS_REGION"/>
    <property type="match status" value="1"/>
</dbReference>
<gene>
    <name evidence="3" type="ORF">OC842_002041</name>
</gene>
<feature type="region of interest" description="Disordered" evidence="2">
    <location>
        <begin position="716"/>
        <end position="761"/>
    </location>
</feature>
<comment type="caution">
    <text evidence="3">The sequence shown here is derived from an EMBL/GenBank/DDBJ whole genome shotgun (WGS) entry which is preliminary data.</text>
</comment>
<dbReference type="InterPro" id="IPR036322">
    <property type="entry name" value="WD40_repeat_dom_sf"/>
</dbReference>
<feature type="region of interest" description="Disordered" evidence="2">
    <location>
        <begin position="189"/>
        <end position="227"/>
    </location>
</feature>
<name>A0AAN6GDY7_9BASI</name>
<dbReference type="SUPFAM" id="SSF50978">
    <property type="entry name" value="WD40 repeat-like"/>
    <property type="match status" value="1"/>
</dbReference>
<feature type="compositionally biased region" description="Gly residues" evidence="2">
    <location>
        <begin position="658"/>
        <end position="672"/>
    </location>
</feature>
<dbReference type="PANTHER" id="PTHR43991">
    <property type="entry name" value="WD REPEAT PROTEIN (AFU_ORTHOLOGUE AFUA_8G05640)-RELATED"/>
    <property type="match status" value="1"/>
</dbReference>
<keyword evidence="1" id="KW-0853">WD repeat</keyword>
<dbReference type="InterPro" id="IPR001680">
    <property type="entry name" value="WD40_rpt"/>
</dbReference>
<feature type="repeat" description="WD" evidence="1">
    <location>
        <begin position="445"/>
        <end position="486"/>
    </location>
</feature>
<dbReference type="PANTHER" id="PTHR43991:SF9">
    <property type="entry name" value="DUF2415 DOMAIN-CONTAINING PROTEIN"/>
    <property type="match status" value="1"/>
</dbReference>
<protein>
    <recommendedName>
        <fullName evidence="5">DUF2415 domain-containing protein</fullName>
    </recommendedName>
</protein>
<feature type="compositionally biased region" description="Gly residues" evidence="2">
    <location>
        <begin position="556"/>
        <end position="589"/>
    </location>
</feature>
<feature type="compositionally biased region" description="Low complexity" evidence="2">
    <location>
        <begin position="843"/>
        <end position="860"/>
    </location>
</feature>
<evidence type="ECO:0000256" key="1">
    <source>
        <dbReference type="PROSITE-ProRule" id="PRU00221"/>
    </source>
</evidence>
<feature type="compositionally biased region" description="Acidic residues" evidence="2">
    <location>
        <begin position="189"/>
        <end position="209"/>
    </location>
</feature>
<dbReference type="PROSITE" id="PS50082">
    <property type="entry name" value="WD_REPEATS_2"/>
    <property type="match status" value="1"/>
</dbReference>
<feature type="region of interest" description="Disordered" evidence="2">
    <location>
        <begin position="555"/>
        <end position="678"/>
    </location>
</feature>
<feature type="region of interest" description="Disordered" evidence="2">
    <location>
        <begin position="804"/>
        <end position="866"/>
    </location>
</feature>
<sequence length="1022" mass="107839">MTRTREYIGVDRAVKQRATIVPPHAQLKDLLWTGTAPNSVICVSGYQIKEIAFDSRRALHSSVSGSLRSLCSFDFTPCCIAVGNGVVAAGGSRSELAMRPLPTSPAGARSGAGGTSSSSASSRNSWTLKPPLRSTIVNAISIVPSDSTYGQFNTPEVGPSSRRYQPGASSYSRRQTSNYALFDVYGDGEDEDHEEEDEHDEEDEDDEEYADGRGPVLPGVPTFDLDETGSHQASLQLATAAAVQDLLDEEEEDERAREEMAAAYGFQQSWYDSHLPRSYQHHYLQAAAAGSSSSASSSSRTAYGRSELARPSWADPPAHLDGGWPGQKSIRDGAAGGSSSALHYGPREPEPISSSFRLNISTNEKMVRSYRVRTPRVSALPFERYPGLVPIRTAYFSTAINHTSTSPDRRTLVAVGDSNDVFLRRISPSGELQNISTLRDLSFLMAGSGGASYSTSWHPSGLQFAAGSSDGRVHVWDIRSSKPLACLETAEGSAGIAAAAHNGMLFSDEEDTSAVRTVKFSPCGRMLAYAQHMDAFHVVETIAYQNSQRIAAPKLLGGGNSGGGGGGGSPSSRHGGGGGGGGLGGGESGSGMRPFGPPASTGPFAGPDDEEDSYAPEAPPPPTPRVPGDRAWSRPSNSDTRGRFAGGRPRYSQWEDGSGAGSSGYGGAGQGGSFSHARDYGYRSSLRYSALGSSSGTAVDGLSSGSAAVAGLRRGAAPWLPTSTYPSLTGRPTSSTSTAYSASSSTGPSGTGSGGLGSSSLSNYYDHELSRLARRSRAQATADEQRAARQAFTYRRRSILDGRDWTNLTSSAPPPPIFPDATAGSGPDPYGRGYEASPPPAPSSSSSSSLLHGAGPSASSNSTTTYIPPTYGFASRAADGYDSPIWRNQHPAHGGGAGGGADESFVLPPTPALPPSRLSVPLLRSRSPFSGAEMSPEYLEQIDQQSWSALHNYQRRLSLVILLDRKQQQQRLNAHTQLNTHTQLTGLCWEPDGSALYCATREVVARYPVLDLRLSSSHACLI</sequence>
<feature type="region of interest" description="Disordered" evidence="2">
    <location>
        <begin position="884"/>
        <end position="904"/>
    </location>
</feature>
<dbReference type="Pfam" id="PF00400">
    <property type="entry name" value="WD40"/>
    <property type="match status" value="1"/>
</dbReference>
<dbReference type="SMART" id="SM00320">
    <property type="entry name" value="WD40"/>
    <property type="match status" value="2"/>
</dbReference>
<feature type="region of interest" description="Disordered" evidence="2">
    <location>
        <begin position="98"/>
        <end position="127"/>
    </location>
</feature>
<dbReference type="InterPro" id="IPR015943">
    <property type="entry name" value="WD40/YVTN_repeat-like_dom_sf"/>
</dbReference>
<feature type="region of interest" description="Disordered" evidence="2">
    <location>
        <begin position="289"/>
        <end position="348"/>
    </location>
</feature>
<feature type="compositionally biased region" description="Low complexity" evidence="2">
    <location>
        <begin position="732"/>
        <end position="748"/>
    </location>
</feature>
<reference evidence="3" key="1">
    <citation type="journal article" date="2023" name="PhytoFront">
        <title>Draft Genome Resources of Seven Strains of Tilletia horrida, Causal Agent of Kernel Smut of Rice.</title>
        <authorList>
            <person name="Khanal S."/>
            <person name="Antony Babu S."/>
            <person name="Zhou X.G."/>
        </authorList>
    </citation>
    <scope>NUCLEOTIDE SEQUENCE</scope>
    <source>
        <strain evidence="3">TX3</strain>
    </source>
</reference>
<feature type="compositionally biased region" description="Polar residues" evidence="2">
    <location>
        <begin position="721"/>
        <end position="731"/>
    </location>
</feature>
<evidence type="ECO:0000313" key="4">
    <source>
        <dbReference type="Proteomes" id="UP001176521"/>
    </source>
</evidence>
<evidence type="ECO:0008006" key="5">
    <source>
        <dbReference type="Google" id="ProtNLM"/>
    </source>
</evidence>
<dbReference type="AlphaFoldDB" id="A0AAN6GDY7"/>
<dbReference type="EMBL" id="JAPDMQ010000079">
    <property type="protein sequence ID" value="KAK0536290.1"/>
    <property type="molecule type" value="Genomic_DNA"/>
</dbReference>
<evidence type="ECO:0000313" key="3">
    <source>
        <dbReference type="EMBL" id="KAK0536290.1"/>
    </source>
</evidence>
<accession>A0AAN6GDY7</accession>
<proteinExistence type="predicted"/>
<evidence type="ECO:0000256" key="2">
    <source>
        <dbReference type="SAM" id="MobiDB-lite"/>
    </source>
</evidence>